<dbReference type="EMBL" id="GBRH01230898">
    <property type="protein sequence ID" value="JAD66997.1"/>
    <property type="molecule type" value="Transcribed_RNA"/>
</dbReference>
<reference evidence="1" key="2">
    <citation type="journal article" date="2015" name="Data Brief">
        <title>Shoot transcriptome of the giant reed, Arundo donax.</title>
        <authorList>
            <person name="Barrero R.A."/>
            <person name="Guerrero F.D."/>
            <person name="Moolhuijzen P."/>
            <person name="Goolsby J.A."/>
            <person name="Tidwell J."/>
            <person name="Bellgard S.E."/>
            <person name="Bellgard M.I."/>
        </authorList>
    </citation>
    <scope>NUCLEOTIDE SEQUENCE</scope>
    <source>
        <tissue evidence="1">Shoot tissue taken approximately 20 cm above the soil surface</tissue>
    </source>
</reference>
<protein>
    <submittedName>
        <fullName evidence="1">Uncharacterized protein</fullName>
    </submittedName>
</protein>
<dbReference type="AlphaFoldDB" id="A0A0A9C666"/>
<reference evidence="1" key="1">
    <citation type="submission" date="2014-09" db="EMBL/GenBank/DDBJ databases">
        <authorList>
            <person name="Magalhaes I.L.F."/>
            <person name="Oliveira U."/>
            <person name="Santos F.R."/>
            <person name="Vidigal T.H.D.A."/>
            <person name="Brescovit A.D."/>
            <person name="Santos A.J."/>
        </authorList>
    </citation>
    <scope>NUCLEOTIDE SEQUENCE</scope>
    <source>
        <tissue evidence="1">Shoot tissue taken approximately 20 cm above the soil surface</tissue>
    </source>
</reference>
<evidence type="ECO:0000313" key="1">
    <source>
        <dbReference type="EMBL" id="JAD66997.1"/>
    </source>
</evidence>
<proteinExistence type="predicted"/>
<organism evidence="1">
    <name type="scientific">Arundo donax</name>
    <name type="common">Giant reed</name>
    <name type="synonym">Donax arundinaceus</name>
    <dbReference type="NCBI Taxonomy" id="35708"/>
    <lineage>
        <taxon>Eukaryota</taxon>
        <taxon>Viridiplantae</taxon>
        <taxon>Streptophyta</taxon>
        <taxon>Embryophyta</taxon>
        <taxon>Tracheophyta</taxon>
        <taxon>Spermatophyta</taxon>
        <taxon>Magnoliopsida</taxon>
        <taxon>Liliopsida</taxon>
        <taxon>Poales</taxon>
        <taxon>Poaceae</taxon>
        <taxon>PACMAD clade</taxon>
        <taxon>Arundinoideae</taxon>
        <taxon>Arundineae</taxon>
        <taxon>Arundo</taxon>
    </lineage>
</organism>
<sequence>MDYWGITAVDCSASSI</sequence>
<accession>A0A0A9C666</accession>
<name>A0A0A9C666_ARUDO</name>